<proteinExistence type="predicted"/>
<sequence>MNKNLIPILFLTLITIVVWVAFQVFKITTSSTIPEPTQNQIQELDPNLDTSVFEDLESALK</sequence>
<accession>A0A1G1WCT7</accession>
<evidence type="ECO:0000313" key="2">
    <source>
        <dbReference type="EMBL" id="OGY25503.1"/>
    </source>
</evidence>
<dbReference type="EMBL" id="MHCS01000045">
    <property type="protein sequence ID" value="OGY25503.1"/>
    <property type="molecule type" value="Genomic_DNA"/>
</dbReference>
<evidence type="ECO:0000256" key="1">
    <source>
        <dbReference type="SAM" id="Phobius"/>
    </source>
</evidence>
<keyword evidence="1" id="KW-0472">Membrane</keyword>
<feature type="transmembrane region" description="Helical" evidence="1">
    <location>
        <begin position="6"/>
        <end position="25"/>
    </location>
</feature>
<protein>
    <submittedName>
        <fullName evidence="2">Uncharacterized protein</fullName>
    </submittedName>
</protein>
<reference evidence="2 3" key="1">
    <citation type="journal article" date="2016" name="Nat. Commun.">
        <title>Thousands of microbial genomes shed light on interconnected biogeochemical processes in an aquifer system.</title>
        <authorList>
            <person name="Anantharaman K."/>
            <person name="Brown C.T."/>
            <person name="Hug L.A."/>
            <person name="Sharon I."/>
            <person name="Castelle C.J."/>
            <person name="Probst A.J."/>
            <person name="Thomas B.C."/>
            <person name="Singh A."/>
            <person name="Wilkins M.J."/>
            <person name="Karaoz U."/>
            <person name="Brodie E.L."/>
            <person name="Williams K.H."/>
            <person name="Hubbard S.S."/>
            <person name="Banfield J.F."/>
        </authorList>
    </citation>
    <scope>NUCLEOTIDE SEQUENCE [LARGE SCALE GENOMIC DNA]</scope>
</reference>
<name>A0A1G1WCT7_9BACT</name>
<dbReference type="Proteomes" id="UP000176389">
    <property type="component" value="Unassembled WGS sequence"/>
</dbReference>
<keyword evidence="1" id="KW-0812">Transmembrane</keyword>
<evidence type="ECO:0000313" key="3">
    <source>
        <dbReference type="Proteomes" id="UP000176389"/>
    </source>
</evidence>
<organism evidence="2 3">
    <name type="scientific">Candidatus Woykebacteria bacterium RBG_16_43_9</name>
    <dbReference type="NCBI Taxonomy" id="1802596"/>
    <lineage>
        <taxon>Bacteria</taxon>
        <taxon>Candidatus Woykeibacteriota</taxon>
    </lineage>
</organism>
<comment type="caution">
    <text evidence="2">The sequence shown here is derived from an EMBL/GenBank/DDBJ whole genome shotgun (WGS) entry which is preliminary data.</text>
</comment>
<keyword evidence="1" id="KW-1133">Transmembrane helix</keyword>
<gene>
    <name evidence="2" type="ORF">A2Z11_03695</name>
</gene>
<dbReference type="AlphaFoldDB" id="A0A1G1WCT7"/>
<dbReference type="STRING" id="1802596.A2Z11_03695"/>